<evidence type="ECO:0000313" key="3">
    <source>
        <dbReference type="Proteomes" id="UP000823964"/>
    </source>
</evidence>
<dbReference type="PROSITE" id="PS51257">
    <property type="entry name" value="PROKAR_LIPOPROTEIN"/>
    <property type="match status" value="1"/>
</dbReference>
<dbReference type="EMBL" id="DXFQ01000033">
    <property type="protein sequence ID" value="HIX19361.1"/>
    <property type="molecule type" value="Genomic_DNA"/>
</dbReference>
<feature type="transmembrane region" description="Helical" evidence="1">
    <location>
        <begin position="20"/>
        <end position="39"/>
    </location>
</feature>
<evidence type="ECO:0000256" key="1">
    <source>
        <dbReference type="SAM" id="Phobius"/>
    </source>
</evidence>
<dbReference type="AlphaFoldDB" id="A0A9D1VA63"/>
<keyword evidence="1" id="KW-0472">Membrane</keyword>
<proteinExistence type="predicted"/>
<keyword evidence="1" id="KW-1133">Transmembrane helix</keyword>
<name>A0A9D1VA63_9BACT</name>
<sequence>MSHHRSSTRFQARISYPAMIWMVAAGLLLSCCGIVYAFLKHEQMLERTEIHKLQQAVAIANLNASQYRAQANAMTNRWIMRERLIAAHSELRDIERSQIIVADAPASRERLSANTELRITP</sequence>
<comment type="caution">
    <text evidence="2">The sequence shown here is derived from an EMBL/GenBank/DDBJ whole genome shotgun (WGS) entry which is preliminary data.</text>
</comment>
<accession>A0A9D1VA63</accession>
<keyword evidence="1" id="KW-0812">Transmembrane</keyword>
<organism evidence="2 3">
    <name type="scientific">Candidatus Akkermansia intestinigallinarum</name>
    <dbReference type="NCBI Taxonomy" id="2838431"/>
    <lineage>
        <taxon>Bacteria</taxon>
        <taxon>Pseudomonadati</taxon>
        <taxon>Verrucomicrobiota</taxon>
        <taxon>Verrucomicrobiia</taxon>
        <taxon>Verrucomicrobiales</taxon>
        <taxon>Akkermansiaceae</taxon>
        <taxon>Akkermansia</taxon>
    </lineage>
</organism>
<reference evidence="2" key="1">
    <citation type="journal article" date="2021" name="PeerJ">
        <title>Extensive microbial diversity within the chicken gut microbiome revealed by metagenomics and culture.</title>
        <authorList>
            <person name="Gilroy R."/>
            <person name="Ravi A."/>
            <person name="Getino M."/>
            <person name="Pursley I."/>
            <person name="Horton D.L."/>
            <person name="Alikhan N.F."/>
            <person name="Baker D."/>
            <person name="Gharbi K."/>
            <person name="Hall N."/>
            <person name="Watson M."/>
            <person name="Adriaenssens E.M."/>
            <person name="Foster-Nyarko E."/>
            <person name="Jarju S."/>
            <person name="Secka A."/>
            <person name="Antonio M."/>
            <person name="Oren A."/>
            <person name="Chaudhuri R.R."/>
            <person name="La Ragione R."/>
            <person name="Hildebrand F."/>
            <person name="Pallen M.J."/>
        </authorList>
    </citation>
    <scope>NUCLEOTIDE SEQUENCE</scope>
    <source>
        <strain evidence="2">14975</strain>
    </source>
</reference>
<evidence type="ECO:0000313" key="2">
    <source>
        <dbReference type="EMBL" id="HIX19361.1"/>
    </source>
</evidence>
<dbReference type="Proteomes" id="UP000823964">
    <property type="component" value="Unassembled WGS sequence"/>
</dbReference>
<protein>
    <submittedName>
        <fullName evidence="2">Uncharacterized protein</fullName>
    </submittedName>
</protein>
<reference evidence="2" key="2">
    <citation type="submission" date="2021-04" db="EMBL/GenBank/DDBJ databases">
        <authorList>
            <person name="Gilroy R."/>
        </authorList>
    </citation>
    <scope>NUCLEOTIDE SEQUENCE</scope>
    <source>
        <strain evidence="2">14975</strain>
    </source>
</reference>
<gene>
    <name evidence="2" type="ORF">H9862_02010</name>
</gene>